<evidence type="ECO:0000313" key="2">
    <source>
        <dbReference type="EMBL" id="KAL1510125.1"/>
    </source>
</evidence>
<reference evidence="2 3" key="1">
    <citation type="journal article" date="2024" name="Science">
        <title>Giant polyketide synthase enzymes in the biosynthesis of giant marine polyether toxins.</title>
        <authorList>
            <person name="Fallon T.R."/>
            <person name="Shende V.V."/>
            <person name="Wierzbicki I.H."/>
            <person name="Pendleton A.L."/>
            <person name="Watervoot N.F."/>
            <person name="Auber R.P."/>
            <person name="Gonzalez D.J."/>
            <person name="Wisecaver J.H."/>
            <person name="Moore B.S."/>
        </authorList>
    </citation>
    <scope>NUCLEOTIDE SEQUENCE [LARGE SCALE GENOMIC DNA]</scope>
    <source>
        <strain evidence="2 3">12B1</strain>
    </source>
</reference>
<keyword evidence="1" id="KW-0812">Transmembrane</keyword>
<keyword evidence="1" id="KW-0472">Membrane</keyword>
<gene>
    <name evidence="2" type="ORF">AB1Y20_006457</name>
</gene>
<keyword evidence="1" id="KW-1133">Transmembrane helix</keyword>
<feature type="transmembrane region" description="Helical" evidence="1">
    <location>
        <begin position="92"/>
        <end position="115"/>
    </location>
</feature>
<feature type="transmembrane region" description="Helical" evidence="1">
    <location>
        <begin position="59"/>
        <end position="77"/>
    </location>
</feature>
<dbReference type="EMBL" id="JBGBPQ010000015">
    <property type="protein sequence ID" value="KAL1510125.1"/>
    <property type="molecule type" value="Genomic_DNA"/>
</dbReference>
<name>A0AB34J0P6_PRYPA</name>
<evidence type="ECO:0000256" key="1">
    <source>
        <dbReference type="SAM" id="Phobius"/>
    </source>
</evidence>
<accession>A0AB34J0P6</accession>
<keyword evidence="3" id="KW-1185">Reference proteome</keyword>
<evidence type="ECO:0000313" key="3">
    <source>
        <dbReference type="Proteomes" id="UP001515480"/>
    </source>
</evidence>
<feature type="transmembrane region" description="Helical" evidence="1">
    <location>
        <begin position="253"/>
        <end position="273"/>
    </location>
</feature>
<protein>
    <submittedName>
        <fullName evidence="2">Uncharacterized protein</fullName>
    </submittedName>
</protein>
<comment type="caution">
    <text evidence="2">The sequence shown here is derived from an EMBL/GenBank/DDBJ whole genome shotgun (WGS) entry which is preliminary data.</text>
</comment>
<dbReference type="AlphaFoldDB" id="A0AB34J0P6"/>
<organism evidence="2 3">
    <name type="scientific">Prymnesium parvum</name>
    <name type="common">Toxic golden alga</name>
    <dbReference type="NCBI Taxonomy" id="97485"/>
    <lineage>
        <taxon>Eukaryota</taxon>
        <taxon>Haptista</taxon>
        <taxon>Haptophyta</taxon>
        <taxon>Prymnesiophyceae</taxon>
        <taxon>Prymnesiales</taxon>
        <taxon>Prymnesiaceae</taxon>
        <taxon>Prymnesium</taxon>
    </lineage>
</organism>
<dbReference type="Proteomes" id="UP001515480">
    <property type="component" value="Unassembled WGS sequence"/>
</dbReference>
<sequence>MFNSLFSSNLEKPLLEDEEPGPRRIPLSERMKTYLEASAESTEATNPTTAKVLRTLSPVMNVIVLCVVAIAPIYMWIYKQTYLILKRTPTNMLQMIFGVALCFFGGTFTASIAAIEGFRQMGFKQTLADIHDVMEQVHRVKLASDKDDRLDDDHDGIADVDEIPPAELAKRKMKLAMVTVEDPAKLSRALSSLWAAYLAVLATLKLQFAQTTAIALGIVEVVQFPITRALAPFLAQALGPDLKHWVETVLDTAVKLVAIIFAWNLQMIISAFYSGIRGGRMFALALCEVIHERGWGQHVERLPGVAKPFHPDTSFLDELVGYTLGAIGFTWQLYTGFTLFFPLNLALLPLEIVEWLLRFQITFAAPTTLA</sequence>
<proteinExistence type="predicted"/>